<accession>A0A0G3EDU9</accession>
<evidence type="ECO:0000313" key="6">
    <source>
        <dbReference type="EMBL" id="AKJ64483.1"/>
    </source>
</evidence>
<evidence type="ECO:0000259" key="5">
    <source>
        <dbReference type="Pfam" id="PF01229"/>
    </source>
</evidence>
<dbReference type="GO" id="GO:0009044">
    <property type="term" value="F:xylan 1,4-beta-xylosidase activity"/>
    <property type="evidence" value="ECO:0007669"/>
    <property type="project" value="UniProtKB-EC"/>
</dbReference>
<dbReference type="EMBL" id="CP010904">
    <property type="protein sequence ID" value="AKJ64483.1"/>
    <property type="molecule type" value="Genomic_DNA"/>
</dbReference>
<dbReference type="Pfam" id="PF01229">
    <property type="entry name" value="Glyco_hydro_39"/>
    <property type="match status" value="1"/>
</dbReference>
<feature type="domain" description="Glycosyl hydrolases family 39 N-terminal catalytic" evidence="5">
    <location>
        <begin position="123"/>
        <end position="304"/>
    </location>
</feature>
<dbReference type="EC" id="3.2.1.37" evidence="6"/>
<protein>
    <submittedName>
        <fullName evidence="6">Beta-xylosidase</fullName>
        <ecNumber evidence="6">3.2.1.37</ecNumber>
    </submittedName>
</protein>
<dbReference type="Gene3D" id="3.20.20.80">
    <property type="entry name" value="Glycosidases"/>
    <property type="match status" value="1"/>
</dbReference>
<dbReference type="KEGG" id="vbl:L21SP4_01235"/>
<keyword evidence="3 6" id="KW-0326">Glycosidase</keyword>
<reference evidence="7" key="1">
    <citation type="submission" date="2015-02" db="EMBL/GenBank/DDBJ databases">
        <title>Description and complete genome sequence of the first cultured representative of the subdivision 5 of the Verrucomicrobia phylum.</title>
        <authorList>
            <person name="Spring S."/>
            <person name="Bunk B."/>
            <person name="Sproer C."/>
            <person name="Klenk H.-P."/>
        </authorList>
    </citation>
    <scope>NUCLEOTIDE SEQUENCE [LARGE SCALE GENOMIC DNA]</scope>
    <source>
        <strain evidence="7">L21-Fru-AB</strain>
    </source>
</reference>
<dbReference type="SUPFAM" id="SSF51445">
    <property type="entry name" value="(Trans)glycosidases"/>
    <property type="match status" value="1"/>
</dbReference>
<dbReference type="InterPro" id="IPR049166">
    <property type="entry name" value="GH39_cat"/>
</dbReference>
<proteinExistence type="inferred from homology"/>
<evidence type="ECO:0000256" key="4">
    <source>
        <dbReference type="SAM" id="SignalP"/>
    </source>
</evidence>
<sequence precursor="true">MKHRAISWMVAALLLTLLPASLTGARDVREVRADFEDAASIGKWDGFYRGHQLQGHLTSLRQGLVTIPEYMFETSFPYRKRPYEEEIPFVDTISIVRFCGGYQKAWARQSGFDEPAKLDLAYEDENGELQYRFEWVKKRLNPYLEMGYRDIIISLDNVPYAMQAYESTGAYGQIAPPRDYEEWGRFIEALCNHMIDLYGYDLPNRWTFRMGTENNGQKPGDAHTFDGTHEQWIRWYDFTSAAVKKVLPGARFGPGEFGGPIHTRGVEPPAVDYIRFVEHCATGANYATGEIGAPLDFIANSSHSVPRYQNGKLVGCAWPSERVDANRDSYRNMIGPHRQYADLPKYCFQFGHLCSEQTDPTEKAMPGVGSVLRTCEPGGRGAAWTFHTLVEMKEEVPAIEGIWHWGVLESFKGGLDGSAEKSTGRVTHALLKSNGWLYSILDYAQGGEAWVFDVPAGADGTVYKILFTTRRGHTYLIASAFHADRGYFTPRELSVTIPARLFPGNPKKTLAGQVELTQKNSVYREIRKDFEERGLLAPGHARYDDLLAGIYEISDREKRGEVIDCLRANFPVYRERMVDSLTLKPFEGVLERGNDEYTFTFEMIPGSVKAIAIEHP</sequence>
<keyword evidence="7" id="KW-1185">Reference proteome</keyword>
<dbReference type="OrthoDB" id="9776971at2"/>
<dbReference type="AlphaFoldDB" id="A0A0G3EDU9"/>
<dbReference type="Proteomes" id="UP000035268">
    <property type="component" value="Chromosome"/>
</dbReference>
<dbReference type="STRING" id="1307763.L21SP4_01235"/>
<keyword evidence="4" id="KW-0732">Signal</keyword>
<dbReference type="RefSeq" id="WP_160300716.1">
    <property type="nucleotide sequence ID" value="NZ_CP010904.1"/>
</dbReference>
<evidence type="ECO:0000256" key="3">
    <source>
        <dbReference type="ARBA" id="ARBA00023295"/>
    </source>
</evidence>
<evidence type="ECO:0000313" key="7">
    <source>
        <dbReference type="Proteomes" id="UP000035268"/>
    </source>
</evidence>
<evidence type="ECO:0000256" key="2">
    <source>
        <dbReference type="ARBA" id="ARBA00022801"/>
    </source>
</evidence>
<gene>
    <name evidence="6" type="primary">xynB_3</name>
    <name evidence="6" type="ORF">L21SP4_01235</name>
</gene>
<dbReference type="InterPro" id="IPR017853">
    <property type="entry name" value="GH"/>
</dbReference>
<reference evidence="6 7" key="2">
    <citation type="journal article" date="2016" name="ISME J.">
        <title>Characterization of the first cultured representative of Verrucomicrobia subdivision 5 indicates the proposal of a novel phylum.</title>
        <authorList>
            <person name="Spring S."/>
            <person name="Bunk B."/>
            <person name="Sproer C."/>
            <person name="Schumann P."/>
            <person name="Rohde M."/>
            <person name="Tindall B.J."/>
            <person name="Klenk H.P."/>
        </authorList>
    </citation>
    <scope>NUCLEOTIDE SEQUENCE [LARGE SCALE GENOMIC DNA]</scope>
    <source>
        <strain evidence="6 7">L21-Fru-AB</strain>
    </source>
</reference>
<comment type="similarity">
    <text evidence="1">Belongs to the glycosyl hydrolase 39 family.</text>
</comment>
<feature type="chain" id="PRO_5005184174" evidence="4">
    <location>
        <begin position="26"/>
        <end position="616"/>
    </location>
</feature>
<evidence type="ECO:0000256" key="1">
    <source>
        <dbReference type="ARBA" id="ARBA00008875"/>
    </source>
</evidence>
<name>A0A0G3EDU9_9BACT</name>
<organism evidence="6 7">
    <name type="scientific">Kiritimatiella glycovorans</name>
    <dbReference type="NCBI Taxonomy" id="1307763"/>
    <lineage>
        <taxon>Bacteria</taxon>
        <taxon>Pseudomonadati</taxon>
        <taxon>Kiritimatiellota</taxon>
        <taxon>Kiritimatiellia</taxon>
        <taxon>Kiritimatiellales</taxon>
        <taxon>Kiritimatiellaceae</taxon>
        <taxon>Kiritimatiella</taxon>
    </lineage>
</organism>
<keyword evidence="2 6" id="KW-0378">Hydrolase</keyword>
<feature type="signal peptide" evidence="4">
    <location>
        <begin position="1"/>
        <end position="25"/>
    </location>
</feature>